<evidence type="ECO:0000256" key="4">
    <source>
        <dbReference type="ARBA" id="ARBA00023277"/>
    </source>
</evidence>
<evidence type="ECO:0000313" key="13">
    <source>
        <dbReference type="Proteomes" id="UP001447188"/>
    </source>
</evidence>
<evidence type="ECO:0000256" key="2">
    <source>
        <dbReference type="ARBA" id="ARBA00022729"/>
    </source>
</evidence>
<dbReference type="SMART" id="SM00236">
    <property type="entry name" value="fCBD"/>
    <property type="match status" value="1"/>
</dbReference>
<evidence type="ECO:0000259" key="10">
    <source>
        <dbReference type="PROSITE" id="PS51164"/>
    </source>
</evidence>
<sequence length="419" mass="45121">MVVIRVEFLALLAAVAQMVVAQKVSYSQCGGIGYNGPTDCVSGYTCQSINDWYSQCRPGTVTSVVPTPPASTPHPTPLESTPPPTQPSSALPASCQSPSGTSLDAKIKAKGRDYFGTCTDKNTLSDPAYEAIVIAEYGQVTPENSMKWESTENVRGNFTMSDADFLVAWAQQHGKLIRGHTLVWHSQLPAWVSAITDPVELTSVIESHISNVAGRYTGKIHHWDVVNEVFNDDGTWRTSVFYNLLGPKFVDIAFRAAKKADPTAKLFINDYNLDYAGPKVNAMVALVQRLIADGVPIDGIGSQAHLILNNGAIPSMHQPLATLASTGLKVALTELDIRLPLPADATKLMNQRDNFNLATAACIRVPNCVGVTTWGVSDKNSWVPGVFAGEGAALIWDEKFAKKPAYDGAEAALLGWLAY</sequence>
<keyword evidence="2 9" id="KW-0732">Signal</keyword>
<dbReference type="Pfam" id="PF00331">
    <property type="entry name" value="Glyco_hydro_10"/>
    <property type="match status" value="1"/>
</dbReference>
<feature type="region of interest" description="Disordered" evidence="8">
    <location>
        <begin position="64"/>
        <end position="102"/>
    </location>
</feature>
<evidence type="ECO:0000256" key="3">
    <source>
        <dbReference type="ARBA" id="ARBA00022801"/>
    </source>
</evidence>
<feature type="signal peptide" evidence="9">
    <location>
        <begin position="1"/>
        <end position="21"/>
    </location>
</feature>
<evidence type="ECO:0000256" key="7">
    <source>
        <dbReference type="RuleBase" id="RU361174"/>
    </source>
</evidence>
<dbReference type="PANTHER" id="PTHR31490">
    <property type="entry name" value="GLYCOSYL HYDROLASE"/>
    <property type="match status" value="1"/>
</dbReference>
<dbReference type="InterPro" id="IPR017853">
    <property type="entry name" value="GH"/>
</dbReference>
<name>A0ABR3GDH3_9PEZI</name>
<organism evidence="12 13">
    <name type="scientific">Discina gigas</name>
    <dbReference type="NCBI Taxonomy" id="1032678"/>
    <lineage>
        <taxon>Eukaryota</taxon>
        <taxon>Fungi</taxon>
        <taxon>Dikarya</taxon>
        <taxon>Ascomycota</taxon>
        <taxon>Pezizomycotina</taxon>
        <taxon>Pezizomycetes</taxon>
        <taxon>Pezizales</taxon>
        <taxon>Discinaceae</taxon>
        <taxon>Discina</taxon>
    </lineage>
</organism>
<dbReference type="PANTHER" id="PTHR31490:SF76">
    <property type="entry name" value="ENDO-1,4-BETA-XYLANASE C"/>
    <property type="match status" value="1"/>
</dbReference>
<evidence type="ECO:0000256" key="6">
    <source>
        <dbReference type="ARBA" id="ARBA00023326"/>
    </source>
</evidence>
<dbReference type="PROSITE" id="PS51164">
    <property type="entry name" value="CBM1_2"/>
    <property type="match status" value="1"/>
</dbReference>
<evidence type="ECO:0000256" key="5">
    <source>
        <dbReference type="ARBA" id="ARBA00023295"/>
    </source>
</evidence>
<dbReference type="InterPro" id="IPR044846">
    <property type="entry name" value="GH10"/>
</dbReference>
<comment type="catalytic activity">
    <reaction evidence="7">
        <text>Endohydrolysis of (1-&gt;4)-beta-D-xylosidic linkages in xylans.</text>
        <dbReference type="EC" id="3.2.1.8"/>
    </reaction>
</comment>
<evidence type="ECO:0000256" key="8">
    <source>
        <dbReference type="SAM" id="MobiDB-lite"/>
    </source>
</evidence>
<dbReference type="Gene3D" id="3.20.20.80">
    <property type="entry name" value="Glycosidases"/>
    <property type="match status" value="1"/>
</dbReference>
<feature type="domain" description="GH10" evidence="11">
    <location>
        <begin position="101"/>
        <end position="412"/>
    </location>
</feature>
<keyword evidence="4 7" id="KW-0119">Carbohydrate metabolism</keyword>
<dbReference type="InterPro" id="IPR000254">
    <property type="entry name" value="CBD"/>
</dbReference>
<proteinExistence type="inferred from homology"/>
<dbReference type="SUPFAM" id="SSF57180">
    <property type="entry name" value="Cellulose-binding domain"/>
    <property type="match status" value="1"/>
</dbReference>
<keyword evidence="3 7" id="KW-0378">Hydrolase</keyword>
<dbReference type="EC" id="3.2.1.8" evidence="7"/>
<dbReference type="InterPro" id="IPR001000">
    <property type="entry name" value="GH10_dom"/>
</dbReference>
<keyword evidence="5 7" id="KW-0326">Glycosidase</keyword>
<reference evidence="12 13" key="1">
    <citation type="submission" date="2024-02" db="EMBL/GenBank/DDBJ databases">
        <title>Discinaceae phylogenomics.</title>
        <authorList>
            <person name="Dirks A.C."/>
            <person name="James T.Y."/>
        </authorList>
    </citation>
    <scope>NUCLEOTIDE SEQUENCE [LARGE SCALE GENOMIC DNA]</scope>
    <source>
        <strain evidence="12 13">ACD0624</strain>
    </source>
</reference>
<keyword evidence="13" id="KW-1185">Reference proteome</keyword>
<dbReference type="Pfam" id="PF00734">
    <property type="entry name" value="CBM_1"/>
    <property type="match status" value="1"/>
</dbReference>
<dbReference type="InterPro" id="IPR035971">
    <property type="entry name" value="CBD_sf"/>
</dbReference>
<dbReference type="EMBL" id="JBBBZM010000108">
    <property type="protein sequence ID" value="KAL0633959.1"/>
    <property type="molecule type" value="Genomic_DNA"/>
</dbReference>
<feature type="chain" id="PRO_5045635467" description="Beta-xylanase" evidence="9">
    <location>
        <begin position="22"/>
        <end position="419"/>
    </location>
</feature>
<protein>
    <recommendedName>
        <fullName evidence="7">Beta-xylanase</fullName>
        <ecNumber evidence="7">3.2.1.8</ecNumber>
    </recommendedName>
</protein>
<accession>A0ABR3GDH3</accession>
<evidence type="ECO:0000256" key="1">
    <source>
        <dbReference type="ARBA" id="ARBA00007495"/>
    </source>
</evidence>
<keyword evidence="6 7" id="KW-0624">Polysaccharide degradation</keyword>
<evidence type="ECO:0000313" key="12">
    <source>
        <dbReference type="EMBL" id="KAL0633959.1"/>
    </source>
</evidence>
<dbReference type="PRINTS" id="PR00134">
    <property type="entry name" value="GLHYDRLASE10"/>
</dbReference>
<dbReference type="PROSITE" id="PS51760">
    <property type="entry name" value="GH10_2"/>
    <property type="match status" value="1"/>
</dbReference>
<dbReference type="SMART" id="SM00633">
    <property type="entry name" value="Glyco_10"/>
    <property type="match status" value="1"/>
</dbReference>
<gene>
    <name evidence="12" type="ORF">Q9L58_007142</name>
</gene>
<evidence type="ECO:0000259" key="11">
    <source>
        <dbReference type="PROSITE" id="PS51760"/>
    </source>
</evidence>
<comment type="similarity">
    <text evidence="1 7">Belongs to the glycosyl hydrolase 10 (cellulase F) family.</text>
</comment>
<evidence type="ECO:0000256" key="9">
    <source>
        <dbReference type="SAM" id="SignalP"/>
    </source>
</evidence>
<dbReference type="Proteomes" id="UP001447188">
    <property type="component" value="Unassembled WGS sequence"/>
</dbReference>
<comment type="caution">
    <text evidence="12">The sequence shown here is derived from an EMBL/GenBank/DDBJ whole genome shotgun (WGS) entry which is preliminary data.</text>
</comment>
<feature type="domain" description="CBM1" evidence="10">
    <location>
        <begin position="21"/>
        <end position="57"/>
    </location>
</feature>
<dbReference type="SUPFAM" id="SSF51445">
    <property type="entry name" value="(Trans)glycosidases"/>
    <property type="match status" value="1"/>
</dbReference>
<dbReference type="PROSITE" id="PS00562">
    <property type="entry name" value="CBM1_1"/>
    <property type="match status" value="1"/>
</dbReference>
<feature type="compositionally biased region" description="Pro residues" evidence="8">
    <location>
        <begin position="66"/>
        <end position="86"/>
    </location>
</feature>